<dbReference type="Gene3D" id="3.40.630.30">
    <property type="match status" value="1"/>
</dbReference>
<reference evidence="3" key="1">
    <citation type="journal article" date="2019" name="Int. J. Syst. Evol. Microbiol.">
        <title>The Global Catalogue of Microorganisms (GCM) 10K type strain sequencing project: providing services to taxonomists for standard genome sequencing and annotation.</title>
        <authorList>
            <consortium name="The Broad Institute Genomics Platform"/>
            <consortium name="The Broad Institute Genome Sequencing Center for Infectious Disease"/>
            <person name="Wu L."/>
            <person name="Ma J."/>
        </authorList>
    </citation>
    <scope>NUCLEOTIDE SEQUENCE [LARGE SCALE GENOMIC DNA]</scope>
    <source>
        <strain evidence="3">CECT 7398</strain>
    </source>
</reference>
<proteinExistence type="predicted"/>
<dbReference type="Proteomes" id="UP001238540">
    <property type="component" value="Unassembled WGS sequence"/>
</dbReference>
<accession>A0ABT8BQC5</accession>
<feature type="domain" description="N-acetyltransferase" evidence="1">
    <location>
        <begin position="1"/>
        <end position="140"/>
    </location>
</feature>
<dbReference type="EMBL" id="JAUFQC010000001">
    <property type="protein sequence ID" value="MDN3609123.1"/>
    <property type="molecule type" value="Genomic_DNA"/>
</dbReference>
<dbReference type="InterPro" id="IPR016181">
    <property type="entry name" value="Acyl_CoA_acyltransferase"/>
</dbReference>
<comment type="caution">
    <text evidence="2">The sequence shown here is derived from an EMBL/GenBank/DDBJ whole genome shotgun (WGS) entry which is preliminary data.</text>
</comment>
<dbReference type="CDD" id="cd04301">
    <property type="entry name" value="NAT_SF"/>
    <property type="match status" value="1"/>
</dbReference>
<keyword evidence="2" id="KW-0012">Acyltransferase</keyword>
<dbReference type="InterPro" id="IPR000182">
    <property type="entry name" value="GNAT_dom"/>
</dbReference>
<dbReference type="RefSeq" id="WP_170882302.1">
    <property type="nucleotide sequence ID" value="NZ_JABEYA020000002.1"/>
</dbReference>
<dbReference type="Pfam" id="PF00583">
    <property type="entry name" value="Acetyltransf_1"/>
    <property type="match status" value="1"/>
</dbReference>
<dbReference type="PROSITE" id="PS51186">
    <property type="entry name" value="GNAT"/>
    <property type="match status" value="1"/>
</dbReference>
<dbReference type="SUPFAM" id="SSF55729">
    <property type="entry name" value="Acyl-CoA N-acyltransferases (Nat)"/>
    <property type="match status" value="1"/>
</dbReference>
<evidence type="ECO:0000313" key="2">
    <source>
        <dbReference type="EMBL" id="MDN3609123.1"/>
    </source>
</evidence>
<gene>
    <name evidence="2" type="ORF">QWZ16_05210</name>
</gene>
<sequence length="168" mass="18928">MLIRTEAPVDILAVDRLLKSVFETDSEAELVMRLRENGRRTLSLVACNDDGEVVGYVMFSPVTLNDEELNWQALAPLAVKPEYRRQGIATELVKEGLIILTEFNYPACVVMGDLKFYGQFGFAPGQEYNLQSQRDTTSQDFHAIALTENEFNERKGVVGFSPEFHSMS</sequence>
<protein>
    <submittedName>
        <fullName evidence="2">N-acetyltransferase</fullName>
        <ecNumber evidence="2">2.3.1.-</ecNumber>
    </submittedName>
</protein>
<keyword evidence="3" id="KW-1185">Reference proteome</keyword>
<keyword evidence="2" id="KW-0808">Transferase</keyword>
<evidence type="ECO:0000259" key="1">
    <source>
        <dbReference type="PROSITE" id="PS51186"/>
    </source>
</evidence>
<organism evidence="2 3">
    <name type="scientific">Vibrio ostreicida</name>
    <dbReference type="NCBI Taxonomy" id="526588"/>
    <lineage>
        <taxon>Bacteria</taxon>
        <taxon>Pseudomonadati</taxon>
        <taxon>Pseudomonadota</taxon>
        <taxon>Gammaproteobacteria</taxon>
        <taxon>Vibrionales</taxon>
        <taxon>Vibrionaceae</taxon>
        <taxon>Vibrio</taxon>
    </lineage>
</organism>
<name>A0ABT8BQC5_9VIBR</name>
<dbReference type="EC" id="2.3.1.-" evidence="2"/>
<dbReference type="GO" id="GO:0016746">
    <property type="term" value="F:acyltransferase activity"/>
    <property type="evidence" value="ECO:0007669"/>
    <property type="project" value="UniProtKB-KW"/>
</dbReference>
<evidence type="ECO:0000313" key="3">
    <source>
        <dbReference type="Proteomes" id="UP001238540"/>
    </source>
</evidence>